<dbReference type="InterPro" id="IPR028994">
    <property type="entry name" value="Integrin_alpha_N"/>
</dbReference>
<comment type="caution">
    <text evidence="6">The sequence shown here is derived from an EMBL/GenBank/DDBJ whole genome shotgun (WGS) entry which is preliminary data.</text>
</comment>
<dbReference type="InterPro" id="IPR002372">
    <property type="entry name" value="PQQ_rpt_dom"/>
</dbReference>
<evidence type="ECO:0000259" key="5">
    <source>
        <dbReference type="Pfam" id="PF13360"/>
    </source>
</evidence>
<evidence type="ECO:0000256" key="3">
    <source>
        <dbReference type="ARBA" id="ARBA00022989"/>
    </source>
</evidence>
<evidence type="ECO:0000256" key="4">
    <source>
        <dbReference type="ARBA" id="ARBA00023136"/>
    </source>
</evidence>
<dbReference type="Gene3D" id="2.130.10.10">
    <property type="entry name" value="YVTN repeat-like/Quinoprotein amine dehydrogenase"/>
    <property type="match status" value="2"/>
</dbReference>
<dbReference type="SUPFAM" id="SSF69318">
    <property type="entry name" value="Integrin alpha N-terminal domain"/>
    <property type="match status" value="1"/>
</dbReference>
<comment type="subcellular location">
    <subcellularLocation>
        <location evidence="1">Membrane</location>
        <topology evidence="1">Single-pass membrane protein</topology>
    </subcellularLocation>
</comment>
<dbReference type="InterPro" id="IPR015943">
    <property type="entry name" value="WD40/YVTN_repeat-like_dom_sf"/>
</dbReference>
<proteinExistence type="predicted"/>
<dbReference type="GO" id="GO:0016020">
    <property type="term" value="C:membrane"/>
    <property type="evidence" value="ECO:0007669"/>
    <property type="project" value="UniProtKB-SubCell"/>
</dbReference>
<dbReference type="EMBL" id="DSLG01000008">
    <property type="protein sequence ID" value="HEA87964.1"/>
    <property type="molecule type" value="Genomic_DNA"/>
</dbReference>
<dbReference type="EMBL" id="DSTU01000004">
    <property type="protein sequence ID" value="HFJ53802.1"/>
    <property type="molecule type" value="Genomic_DNA"/>
</dbReference>
<name>A0A7C1SF74_UNCW3</name>
<keyword evidence="2" id="KW-0812">Transmembrane</keyword>
<evidence type="ECO:0000313" key="7">
    <source>
        <dbReference type="EMBL" id="HFJ53802.1"/>
    </source>
</evidence>
<gene>
    <name evidence="6" type="ORF">ENP94_08200</name>
    <name evidence="7" type="ORF">ENS16_03845</name>
</gene>
<dbReference type="PANTHER" id="PTHR21419:SF23">
    <property type="entry name" value="PROTEIN DEFECTIVE IN EXINE FORMATION 1"/>
    <property type="match status" value="1"/>
</dbReference>
<organism evidence="6">
    <name type="scientific">candidate division WOR-3 bacterium</name>
    <dbReference type="NCBI Taxonomy" id="2052148"/>
    <lineage>
        <taxon>Bacteria</taxon>
        <taxon>Bacteria division WOR-3</taxon>
    </lineage>
</organism>
<sequence>MRTLILTVILVTAGFPWNVELVRTFNLGSHGMSATGIYDLDGDSTPEILIPGNSQLYCYDTSGSLRWQFTPLSHYFPAVSSPVAADIDDNGTVEVIFSTPAAVYALSATGSTVWSRTLAGEGAVQNCISSVALGDINQDRRLEVFAYEVYASRLLCLNPVNGETIWTYLPTAHPRFAVGTPTVADLNLDGTPEILGQFTDSISGGYLYCLNAAGQELWNYNTPGSGISGWQLASAAVADLNNDDTLEIVTTANYWGIVCLNHRGQEKWRRLIPQHAAAYPAIADIDYDDTLEVVTAFGSAIRCFSGPDGRDRWSFNVDSGYYIVSSPALADLDGDQRLEIIFAEVKQNNPSDPNRPVWILNCHGQPLWNDTIGTTMSDPTCGDLNHDGRMEFLIGPTLRGGSYFWFQVDTAAVIRGTIAWPTLQHDPGRTGWYEYQSPGVAVREPASAPTCPSAGVQAYPNPFTLRVCLQTPPLLRELRIFDTAGRMVASLQLNNGYTVWEAETVKPGIYFCRTAGAILRLIKAAD</sequence>
<evidence type="ECO:0000256" key="1">
    <source>
        <dbReference type="ARBA" id="ARBA00004167"/>
    </source>
</evidence>
<evidence type="ECO:0000256" key="2">
    <source>
        <dbReference type="ARBA" id="ARBA00022692"/>
    </source>
</evidence>
<dbReference type="PANTHER" id="PTHR21419">
    <property type="match status" value="1"/>
</dbReference>
<protein>
    <recommendedName>
        <fullName evidence="5">Pyrrolo-quinoline quinone repeat domain-containing protein</fullName>
    </recommendedName>
</protein>
<keyword evidence="4" id="KW-0472">Membrane</keyword>
<dbReference type="Pfam" id="PF13360">
    <property type="entry name" value="PQQ_2"/>
    <property type="match status" value="1"/>
</dbReference>
<feature type="domain" description="Pyrrolo-quinoline quinone repeat" evidence="5">
    <location>
        <begin position="54"/>
        <end position="223"/>
    </location>
</feature>
<reference evidence="6" key="1">
    <citation type="journal article" date="2020" name="mSystems">
        <title>Genome- and Community-Level Interaction Insights into Carbon Utilization and Element Cycling Functions of Hydrothermarchaeota in Hydrothermal Sediment.</title>
        <authorList>
            <person name="Zhou Z."/>
            <person name="Liu Y."/>
            <person name="Xu W."/>
            <person name="Pan J."/>
            <person name="Luo Z.H."/>
            <person name="Li M."/>
        </authorList>
    </citation>
    <scope>NUCLEOTIDE SEQUENCE [LARGE SCALE GENOMIC DNA]</scope>
    <source>
        <strain evidence="6">SpSt-265</strain>
        <strain evidence="7">SpSt-465</strain>
    </source>
</reference>
<keyword evidence="3" id="KW-1133">Transmembrane helix</keyword>
<accession>A0A7C1SF74</accession>
<dbReference type="AlphaFoldDB" id="A0A7C1SF74"/>
<dbReference type="InterPro" id="IPR045232">
    <property type="entry name" value="FAM234"/>
</dbReference>
<evidence type="ECO:0000313" key="6">
    <source>
        <dbReference type="EMBL" id="HEA87964.1"/>
    </source>
</evidence>